<feature type="chain" id="PRO_5026926388" evidence="2">
    <location>
        <begin position="25"/>
        <end position="439"/>
    </location>
</feature>
<dbReference type="Proteomes" id="UP000469385">
    <property type="component" value="Unassembled WGS sequence"/>
</dbReference>
<evidence type="ECO:0000256" key="1">
    <source>
        <dbReference type="SAM" id="MobiDB-lite"/>
    </source>
</evidence>
<proteinExistence type="predicted"/>
<feature type="signal peptide" evidence="2">
    <location>
        <begin position="1"/>
        <end position="24"/>
    </location>
</feature>
<feature type="compositionally biased region" description="Low complexity" evidence="1">
    <location>
        <begin position="29"/>
        <end position="46"/>
    </location>
</feature>
<sequence>MKKRSLRPLLSVTAVCLLPAALHAQTTLQSPGGQPGQSAAQPAGQAMDTPMATPMGESAIVNMSPAQSISQPFAPVTTNPLENDRQGLVLRARAGVERDDNVLRTAGGEIKDTITQLGAGLRYNQRFSQQRVVVDAEVSHYNFDKLGVDYNTLNYAAAWFWRAGNQFDGVASADRREFRDLASGSTGAVFRRVERAELLEGGYKLGAAWRVLGGIQHTQSTSDDPNGWDGNPNVDSVRVGTSYELPSGSLVALRYRYGNGEYQVATATGFKDNEIEGTFRWLVSPKTAVDARIANLKREHDNTPGRDFSGVVGGVTVNWEATAKTRVLAGYQRDLGSYIVGPTGHTETDRFFVGPVWRPTVQTGVSLRYEHERRNWEGVTATADAGRSDKFDVLALGLDWQPRRSIGVAAQWRNEKRDSSLPAFNYRANVLGLSLKLTI</sequence>
<dbReference type="AlphaFoldDB" id="A0A6N8IRF9"/>
<evidence type="ECO:0000313" key="4">
    <source>
        <dbReference type="Proteomes" id="UP000469385"/>
    </source>
</evidence>
<protein>
    <submittedName>
        <fullName evidence="3">Outer membrane beta-barrel protein</fullName>
    </submittedName>
</protein>
<dbReference type="RefSeq" id="WP_157397499.1">
    <property type="nucleotide sequence ID" value="NZ_WSEL01000003.1"/>
</dbReference>
<comment type="caution">
    <text evidence="3">The sequence shown here is derived from an EMBL/GenBank/DDBJ whole genome shotgun (WGS) entry which is preliminary data.</text>
</comment>
<evidence type="ECO:0000313" key="3">
    <source>
        <dbReference type="EMBL" id="MVQ29499.1"/>
    </source>
</evidence>
<evidence type="ECO:0000256" key="2">
    <source>
        <dbReference type="SAM" id="SignalP"/>
    </source>
</evidence>
<gene>
    <name evidence="3" type="ORF">GON04_08570</name>
</gene>
<dbReference type="EMBL" id="WSEL01000003">
    <property type="protein sequence ID" value="MVQ29499.1"/>
    <property type="molecule type" value="Genomic_DNA"/>
</dbReference>
<keyword evidence="4" id="KW-1185">Reference proteome</keyword>
<feature type="region of interest" description="Disordered" evidence="1">
    <location>
        <begin position="27"/>
        <end position="53"/>
    </location>
</feature>
<reference evidence="3 4" key="1">
    <citation type="submission" date="2019-12" db="EMBL/GenBank/DDBJ databases">
        <authorList>
            <person name="Huq M.A."/>
        </authorList>
    </citation>
    <scope>NUCLEOTIDE SEQUENCE [LARGE SCALE GENOMIC DNA]</scope>
    <source>
        <strain evidence="3 4">MAH-25</strain>
    </source>
</reference>
<name>A0A6N8IRF9_9BURK</name>
<accession>A0A6N8IRF9</accession>
<dbReference type="SUPFAM" id="SSF56935">
    <property type="entry name" value="Porins"/>
    <property type="match status" value="1"/>
</dbReference>
<keyword evidence="2" id="KW-0732">Signal</keyword>
<organism evidence="3 4">
    <name type="scientific">Ramlibacter pinisoli</name>
    <dbReference type="NCBI Taxonomy" id="2682844"/>
    <lineage>
        <taxon>Bacteria</taxon>
        <taxon>Pseudomonadati</taxon>
        <taxon>Pseudomonadota</taxon>
        <taxon>Betaproteobacteria</taxon>
        <taxon>Burkholderiales</taxon>
        <taxon>Comamonadaceae</taxon>
        <taxon>Ramlibacter</taxon>
    </lineage>
</organism>